<accession>A0AAX6EZS0</accession>
<evidence type="ECO:0000313" key="1">
    <source>
        <dbReference type="EMBL" id="KAJ6809566.1"/>
    </source>
</evidence>
<protein>
    <submittedName>
        <fullName evidence="1">Uncharacterized protein</fullName>
    </submittedName>
</protein>
<dbReference type="EMBL" id="JANAVB010033016">
    <property type="protein sequence ID" value="KAJ6809566.1"/>
    <property type="molecule type" value="Genomic_DNA"/>
</dbReference>
<sequence length="157" mass="17718">MRHLHDVLPYVTFIFILHGNQAQKSVLVFALSFFANRFSISARNCLALVTSSDTVPLNASGIPRFMIIRLMRFERSHFSKFALSPDELSSLGVVGRSILSARSKSMQPRTIYMFSFQSLKFVPLSIGIEFRLADIVATLAEKRTTTKNKINKQICSN</sequence>
<proteinExistence type="predicted"/>
<organism evidence="1 2">
    <name type="scientific">Iris pallida</name>
    <name type="common">Sweet iris</name>
    <dbReference type="NCBI Taxonomy" id="29817"/>
    <lineage>
        <taxon>Eukaryota</taxon>
        <taxon>Viridiplantae</taxon>
        <taxon>Streptophyta</taxon>
        <taxon>Embryophyta</taxon>
        <taxon>Tracheophyta</taxon>
        <taxon>Spermatophyta</taxon>
        <taxon>Magnoliopsida</taxon>
        <taxon>Liliopsida</taxon>
        <taxon>Asparagales</taxon>
        <taxon>Iridaceae</taxon>
        <taxon>Iridoideae</taxon>
        <taxon>Irideae</taxon>
        <taxon>Iris</taxon>
    </lineage>
</organism>
<dbReference type="Proteomes" id="UP001140949">
    <property type="component" value="Unassembled WGS sequence"/>
</dbReference>
<reference evidence="1" key="1">
    <citation type="journal article" date="2023" name="GigaByte">
        <title>Genome assembly of the bearded iris, Iris pallida Lam.</title>
        <authorList>
            <person name="Bruccoleri R.E."/>
            <person name="Oakeley E.J."/>
            <person name="Faust A.M.E."/>
            <person name="Altorfer M."/>
            <person name="Dessus-Babus S."/>
            <person name="Burckhardt D."/>
            <person name="Oertli M."/>
            <person name="Naumann U."/>
            <person name="Petersen F."/>
            <person name="Wong J."/>
        </authorList>
    </citation>
    <scope>NUCLEOTIDE SEQUENCE</scope>
    <source>
        <strain evidence="1">GSM-AAB239-AS_SAM_17_03QT</strain>
    </source>
</reference>
<dbReference type="AlphaFoldDB" id="A0AAX6EZS0"/>
<name>A0AAX6EZS0_IRIPA</name>
<keyword evidence="2" id="KW-1185">Reference proteome</keyword>
<evidence type="ECO:0000313" key="2">
    <source>
        <dbReference type="Proteomes" id="UP001140949"/>
    </source>
</evidence>
<reference evidence="1" key="2">
    <citation type="submission" date="2023-04" db="EMBL/GenBank/DDBJ databases">
        <authorList>
            <person name="Bruccoleri R.E."/>
            <person name="Oakeley E.J."/>
            <person name="Faust A.-M."/>
            <person name="Dessus-Babus S."/>
            <person name="Altorfer M."/>
            <person name="Burckhardt D."/>
            <person name="Oertli M."/>
            <person name="Naumann U."/>
            <person name="Petersen F."/>
            <person name="Wong J."/>
        </authorList>
    </citation>
    <scope>NUCLEOTIDE SEQUENCE</scope>
    <source>
        <strain evidence="1">GSM-AAB239-AS_SAM_17_03QT</strain>
        <tissue evidence="1">Leaf</tissue>
    </source>
</reference>
<comment type="caution">
    <text evidence="1">The sequence shown here is derived from an EMBL/GenBank/DDBJ whole genome shotgun (WGS) entry which is preliminary data.</text>
</comment>
<gene>
    <name evidence="1" type="ORF">M6B38_162080</name>
</gene>